<feature type="region of interest" description="Disordered" evidence="1">
    <location>
        <begin position="138"/>
        <end position="171"/>
    </location>
</feature>
<accession>A0A4Z2G6C1</accession>
<feature type="compositionally biased region" description="Gly residues" evidence="1">
    <location>
        <begin position="142"/>
        <end position="171"/>
    </location>
</feature>
<organism evidence="2 3">
    <name type="scientific">Liparis tanakae</name>
    <name type="common">Tanaka's snailfish</name>
    <dbReference type="NCBI Taxonomy" id="230148"/>
    <lineage>
        <taxon>Eukaryota</taxon>
        <taxon>Metazoa</taxon>
        <taxon>Chordata</taxon>
        <taxon>Craniata</taxon>
        <taxon>Vertebrata</taxon>
        <taxon>Euteleostomi</taxon>
        <taxon>Actinopterygii</taxon>
        <taxon>Neopterygii</taxon>
        <taxon>Teleostei</taxon>
        <taxon>Neoteleostei</taxon>
        <taxon>Acanthomorphata</taxon>
        <taxon>Eupercaria</taxon>
        <taxon>Perciformes</taxon>
        <taxon>Cottioidei</taxon>
        <taxon>Cottales</taxon>
        <taxon>Liparidae</taxon>
        <taxon>Liparis</taxon>
    </lineage>
</organism>
<evidence type="ECO:0000256" key="1">
    <source>
        <dbReference type="SAM" id="MobiDB-lite"/>
    </source>
</evidence>
<feature type="compositionally biased region" description="Basic and acidic residues" evidence="1">
    <location>
        <begin position="22"/>
        <end position="39"/>
    </location>
</feature>
<feature type="compositionally biased region" description="Polar residues" evidence="1">
    <location>
        <begin position="1"/>
        <end position="10"/>
    </location>
</feature>
<comment type="caution">
    <text evidence="2">The sequence shown here is derived from an EMBL/GenBank/DDBJ whole genome shotgun (WGS) entry which is preliminary data.</text>
</comment>
<dbReference type="AlphaFoldDB" id="A0A4Z2G6C1"/>
<dbReference type="Proteomes" id="UP000314294">
    <property type="component" value="Unassembled WGS sequence"/>
</dbReference>
<protein>
    <submittedName>
        <fullName evidence="2">Uncharacterized protein</fullName>
    </submittedName>
</protein>
<evidence type="ECO:0000313" key="3">
    <source>
        <dbReference type="Proteomes" id="UP000314294"/>
    </source>
</evidence>
<proteinExistence type="predicted"/>
<sequence length="171" mass="18389">MKSPSQTTRWTAAPWGAGPEHLGAEEQPDLRSGRSRRSDSPSACWVVSLHLEDETNNNKNRTEATCLRGMWKIFEQQVYRSLESPVRHLDLSFMNIPENETTSSQRCSPSGSQFPQWIPVLPVDPVRGWMRSGMHHRILTATGGGNGSGQAPPGGGNGSGQAPPGGGNGSG</sequence>
<keyword evidence="3" id="KW-1185">Reference proteome</keyword>
<dbReference type="EMBL" id="SRLO01000697">
    <property type="protein sequence ID" value="TNN48433.1"/>
    <property type="molecule type" value="Genomic_DNA"/>
</dbReference>
<evidence type="ECO:0000313" key="2">
    <source>
        <dbReference type="EMBL" id="TNN48433.1"/>
    </source>
</evidence>
<reference evidence="2 3" key="1">
    <citation type="submission" date="2019-03" db="EMBL/GenBank/DDBJ databases">
        <title>First draft genome of Liparis tanakae, snailfish: a comprehensive survey of snailfish specific genes.</title>
        <authorList>
            <person name="Kim W."/>
            <person name="Song I."/>
            <person name="Jeong J.-H."/>
            <person name="Kim D."/>
            <person name="Kim S."/>
            <person name="Ryu S."/>
            <person name="Song J.Y."/>
            <person name="Lee S.K."/>
        </authorList>
    </citation>
    <scope>NUCLEOTIDE SEQUENCE [LARGE SCALE GENOMIC DNA]</scope>
    <source>
        <tissue evidence="2">Muscle</tissue>
    </source>
</reference>
<feature type="region of interest" description="Disordered" evidence="1">
    <location>
        <begin position="1"/>
        <end position="40"/>
    </location>
</feature>
<name>A0A4Z2G6C1_9TELE</name>
<gene>
    <name evidence="2" type="ORF">EYF80_041359</name>
</gene>